<dbReference type="AlphaFoldDB" id="A0A0K0Y6A5"/>
<feature type="region of interest" description="Disordered" evidence="1">
    <location>
        <begin position="104"/>
        <end position="127"/>
    </location>
</feature>
<keyword evidence="4" id="KW-1185">Reference proteome</keyword>
<dbReference type="STRING" id="1458307.OSB_18910"/>
<dbReference type="EMBL" id="CP012160">
    <property type="protein sequence ID" value="AKS46431.1"/>
    <property type="molecule type" value="Genomic_DNA"/>
</dbReference>
<gene>
    <name evidence="3" type="ORF">OSB_18910</name>
</gene>
<keyword evidence="2" id="KW-0812">Transmembrane</keyword>
<protein>
    <submittedName>
        <fullName evidence="3">Uncharacterized protein</fullName>
    </submittedName>
</protein>
<evidence type="ECO:0000313" key="4">
    <source>
        <dbReference type="Proteomes" id="UP000067444"/>
    </source>
</evidence>
<evidence type="ECO:0000313" key="3">
    <source>
        <dbReference type="EMBL" id="AKS46431.1"/>
    </source>
</evidence>
<sequence>MIKHLWQTHRLAVIAFAVALSALVYFGGKTITSAIYWMDPAHQEQPLAGWMTPRYVAQSYKLPREFLIEALFLDPDAPPRRISLDTIAQQNGVSLADLQTRVDAAAAEHQADRAAHGADGHEQDETE</sequence>
<keyword evidence="2" id="KW-1133">Transmembrane helix</keyword>
<dbReference type="Proteomes" id="UP000067444">
    <property type="component" value="Chromosome"/>
</dbReference>
<keyword evidence="2" id="KW-0472">Membrane</keyword>
<accession>A0A0K0Y6A5</accession>
<feature type="transmembrane region" description="Helical" evidence="2">
    <location>
        <begin position="12"/>
        <end position="38"/>
    </location>
</feature>
<dbReference type="OrthoDB" id="159440at2"/>
<name>A0A0K0Y6A5_9RHOB</name>
<organism evidence="3 4">
    <name type="scientific">Octadecabacter temperatus</name>
    <dbReference type="NCBI Taxonomy" id="1458307"/>
    <lineage>
        <taxon>Bacteria</taxon>
        <taxon>Pseudomonadati</taxon>
        <taxon>Pseudomonadota</taxon>
        <taxon>Alphaproteobacteria</taxon>
        <taxon>Rhodobacterales</taxon>
        <taxon>Roseobacteraceae</taxon>
        <taxon>Octadecabacter</taxon>
    </lineage>
</organism>
<proteinExistence type="predicted"/>
<dbReference type="RefSeq" id="WP_049834732.1">
    <property type="nucleotide sequence ID" value="NZ_CP012160.1"/>
</dbReference>
<reference evidence="3 4" key="1">
    <citation type="journal article" date="2015" name="Genome Announc.">
        <title>Closed Genome Sequence of Octadecabacter temperatus SB1, the First Mesophilic Species of the Genus Octadecabacter.</title>
        <authorList>
            <person name="Voget S."/>
            <person name="Billerbeck S."/>
            <person name="Simon M."/>
            <person name="Daniel R."/>
        </authorList>
    </citation>
    <scope>NUCLEOTIDE SEQUENCE [LARGE SCALE GENOMIC DNA]</scope>
    <source>
        <strain evidence="3 4">SB1</strain>
    </source>
</reference>
<feature type="compositionally biased region" description="Basic and acidic residues" evidence="1">
    <location>
        <begin position="109"/>
        <end position="127"/>
    </location>
</feature>
<dbReference type="KEGG" id="otm:OSB_18910"/>
<evidence type="ECO:0000256" key="2">
    <source>
        <dbReference type="SAM" id="Phobius"/>
    </source>
</evidence>
<evidence type="ECO:0000256" key="1">
    <source>
        <dbReference type="SAM" id="MobiDB-lite"/>
    </source>
</evidence>